<evidence type="ECO:0000313" key="4">
    <source>
        <dbReference type="Proteomes" id="UP001359485"/>
    </source>
</evidence>
<dbReference type="InterPro" id="IPR000421">
    <property type="entry name" value="FA58C"/>
</dbReference>
<dbReference type="Proteomes" id="UP001359485">
    <property type="component" value="Unassembled WGS sequence"/>
</dbReference>
<feature type="transmembrane region" description="Helical" evidence="1">
    <location>
        <begin position="6"/>
        <end position="23"/>
    </location>
</feature>
<dbReference type="Pfam" id="PF00754">
    <property type="entry name" value="F5_F8_type_C"/>
    <property type="match status" value="1"/>
</dbReference>
<evidence type="ECO:0000259" key="2">
    <source>
        <dbReference type="Pfam" id="PF00754"/>
    </source>
</evidence>
<organism evidence="3 4">
    <name type="scientific">Polyplax serrata</name>
    <name type="common">Common mouse louse</name>
    <dbReference type="NCBI Taxonomy" id="468196"/>
    <lineage>
        <taxon>Eukaryota</taxon>
        <taxon>Metazoa</taxon>
        <taxon>Ecdysozoa</taxon>
        <taxon>Arthropoda</taxon>
        <taxon>Hexapoda</taxon>
        <taxon>Insecta</taxon>
        <taxon>Pterygota</taxon>
        <taxon>Neoptera</taxon>
        <taxon>Paraneoptera</taxon>
        <taxon>Psocodea</taxon>
        <taxon>Troctomorpha</taxon>
        <taxon>Phthiraptera</taxon>
        <taxon>Anoplura</taxon>
        <taxon>Polyplacidae</taxon>
        <taxon>Polyplax</taxon>
    </lineage>
</organism>
<keyword evidence="1" id="KW-1133">Transmembrane helix</keyword>
<name>A0ABR1AU49_POLSC</name>
<keyword evidence="4" id="KW-1185">Reference proteome</keyword>
<protein>
    <recommendedName>
        <fullName evidence="2">F5/8 type C domain-containing protein</fullName>
    </recommendedName>
</protein>
<evidence type="ECO:0000313" key="3">
    <source>
        <dbReference type="EMBL" id="KAK6627479.1"/>
    </source>
</evidence>
<dbReference type="SUPFAM" id="SSF49785">
    <property type="entry name" value="Galactose-binding domain-like"/>
    <property type="match status" value="1"/>
</dbReference>
<dbReference type="EMBL" id="JAWJWF010000045">
    <property type="protein sequence ID" value="KAK6627479.1"/>
    <property type="molecule type" value="Genomic_DNA"/>
</dbReference>
<gene>
    <name evidence="3" type="ORF">RUM44_009957</name>
</gene>
<comment type="caution">
    <text evidence="3">The sequence shown here is derived from an EMBL/GenBank/DDBJ whole genome shotgun (WGS) entry which is preliminary data.</text>
</comment>
<dbReference type="InterPro" id="IPR008979">
    <property type="entry name" value="Galactose-bd-like_sf"/>
</dbReference>
<dbReference type="Gene3D" id="2.60.120.260">
    <property type="entry name" value="Galactose-binding domain-like"/>
    <property type="match status" value="1"/>
</dbReference>
<proteinExistence type="predicted"/>
<keyword evidence="1" id="KW-0472">Membrane</keyword>
<reference evidence="3 4" key="1">
    <citation type="submission" date="2023-09" db="EMBL/GenBank/DDBJ databases">
        <title>Genomes of two closely related lineages of the louse Polyplax serrata with different host specificities.</title>
        <authorList>
            <person name="Martinu J."/>
            <person name="Tarabai H."/>
            <person name="Stefka J."/>
            <person name="Hypsa V."/>
        </authorList>
    </citation>
    <scope>NUCLEOTIDE SEQUENCE [LARGE SCALE GENOMIC DNA]</scope>
    <source>
        <strain evidence="3">98ZLc_SE</strain>
    </source>
</reference>
<sequence>MCEFLSWGLGLMCLGVGSVWCVFRNKSFYVLHDGVRTELHGGAWCPKEQTTTDPKEWLEINLHRVHVITATETQGRFGNGQGMEYAEAYILEYWRPKIGKWVRYRNINGTEKLRNQTRPVISLPLRTVTSPQEVFQVL</sequence>
<feature type="domain" description="F5/8 type C" evidence="2">
    <location>
        <begin position="41"/>
        <end position="115"/>
    </location>
</feature>
<evidence type="ECO:0000256" key="1">
    <source>
        <dbReference type="SAM" id="Phobius"/>
    </source>
</evidence>
<accession>A0ABR1AU49</accession>
<keyword evidence="1" id="KW-0812">Transmembrane</keyword>